<keyword evidence="3" id="KW-1185">Reference proteome</keyword>
<protein>
    <recommendedName>
        <fullName evidence="4">Surface layer protein A domain-containing protein</fullName>
    </recommendedName>
</protein>
<evidence type="ECO:0000256" key="1">
    <source>
        <dbReference type="SAM" id="SignalP"/>
    </source>
</evidence>
<dbReference type="Proteomes" id="UP000288291">
    <property type="component" value="Unassembled WGS sequence"/>
</dbReference>
<keyword evidence="1" id="KW-0732">Signal</keyword>
<feature type="chain" id="PRO_5039298778" description="Surface layer protein A domain-containing protein" evidence="1">
    <location>
        <begin position="26"/>
        <end position="241"/>
    </location>
</feature>
<evidence type="ECO:0008006" key="4">
    <source>
        <dbReference type="Google" id="ProtNLM"/>
    </source>
</evidence>
<reference evidence="2 3" key="1">
    <citation type="submission" date="2018-12" db="EMBL/GenBank/DDBJ databases">
        <authorList>
            <person name="Meng J."/>
        </authorList>
    </citation>
    <scope>NUCLEOTIDE SEQUENCE [LARGE SCALE GENOMIC DNA]</scope>
    <source>
        <strain evidence="2 3">HT111-2</strain>
    </source>
</reference>
<feature type="signal peptide" evidence="1">
    <location>
        <begin position="1"/>
        <end position="25"/>
    </location>
</feature>
<gene>
    <name evidence="2" type="ORF">EJK17_09405</name>
</gene>
<name>A0A437ST99_9LACO</name>
<sequence>MKLSRKLVMVSVAALMGVSPVVAGAINPGNVVQAASTVHKTYGKNSKVVATKTMYFVDRSGKKTDKKAYKGGSYVIWDVTKINGKLYYGIQTNYKYWLPASATKGSVQYKENGKLVKITNGKVVAAKKSSKKVAKKATKKVAKKNTKKVTKKVAKKVTKKSTKKISSKAIKPVKLETTAKVQVVDQNGKAVKSYMGSKKNAIIGKNVKLNGLGTKTIKGKKYYALKPNHYYIKASAVKVGK</sequence>
<organism evidence="2 3">
    <name type="scientific">Lactobacillus xujianguonis</name>
    <dbReference type="NCBI Taxonomy" id="2495899"/>
    <lineage>
        <taxon>Bacteria</taxon>
        <taxon>Bacillati</taxon>
        <taxon>Bacillota</taxon>
        <taxon>Bacilli</taxon>
        <taxon>Lactobacillales</taxon>
        <taxon>Lactobacillaceae</taxon>
        <taxon>Lactobacillus</taxon>
    </lineage>
</organism>
<comment type="caution">
    <text evidence="2">The sequence shown here is derived from an EMBL/GenBank/DDBJ whole genome shotgun (WGS) entry which is preliminary data.</text>
</comment>
<accession>A0A437ST99</accession>
<evidence type="ECO:0000313" key="2">
    <source>
        <dbReference type="EMBL" id="RVU70084.1"/>
    </source>
</evidence>
<dbReference type="AlphaFoldDB" id="A0A437ST99"/>
<proteinExistence type="predicted"/>
<dbReference type="EMBL" id="RXIA01000031">
    <property type="protein sequence ID" value="RVU70084.1"/>
    <property type="molecule type" value="Genomic_DNA"/>
</dbReference>
<evidence type="ECO:0000313" key="3">
    <source>
        <dbReference type="Proteomes" id="UP000288291"/>
    </source>
</evidence>
<dbReference type="RefSeq" id="WP_103661704.1">
    <property type="nucleotide sequence ID" value="NZ_ML136899.1"/>
</dbReference>